<dbReference type="Gene3D" id="3.40.1550.10">
    <property type="entry name" value="CheC-like"/>
    <property type="match status" value="1"/>
</dbReference>
<sequence>MILNETQNDIITELITIGLGHAGGQLNEMFGFHVRLNIPLIEQIPPSKLAPRLPDHLGDWITSVHMDFSGGIDGSAYFIANPDSSKKLIAALYGEDNPAPEDGTDGSIFDPEGAFAEVGNILINSILGSVANGLQRRFIFTIPKTEFCNIHTVIQEIGAESMDNPILVARTGFTIEELLLSDSVCLLFKIGSMIKFIEALDNVQMDL</sequence>
<gene>
    <name evidence="2" type="ORF">KJ970_14410</name>
</gene>
<evidence type="ECO:0000313" key="2">
    <source>
        <dbReference type="EMBL" id="MBU2692110.1"/>
    </source>
</evidence>
<dbReference type="SUPFAM" id="SSF103039">
    <property type="entry name" value="CheC-like"/>
    <property type="match status" value="1"/>
</dbReference>
<name>A0A948W7D1_UNCEI</name>
<evidence type="ECO:0000256" key="1">
    <source>
        <dbReference type="ARBA" id="ARBA00022500"/>
    </source>
</evidence>
<dbReference type="CDD" id="cd17910">
    <property type="entry name" value="CheC_ClassII"/>
    <property type="match status" value="1"/>
</dbReference>
<dbReference type="GO" id="GO:0006935">
    <property type="term" value="P:chemotaxis"/>
    <property type="evidence" value="ECO:0007669"/>
    <property type="project" value="UniProtKB-KW"/>
</dbReference>
<accession>A0A948W7D1</accession>
<organism evidence="2 3">
    <name type="scientific">Eiseniibacteriota bacterium</name>
    <dbReference type="NCBI Taxonomy" id="2212470"/>
    <lineage>
        <taxon>Bacteria</taxon>
        <taxon>Candidatus Eiseniibacteriota</taxon>
    </lineage>
</organism>
<proteinExistence type="predicted"/>
<protein>
    <recommendedName>
        <fullName evidence="4">Chemotaxis protein CheC</fullName>
    </recommendedName>
</protein>
<evidence type="ECO:0000313" key="3">
    <source>
        <dbReference type="Proteomes" id="UP000777784"/>
    </source>
</evidence>
<dbReference type="Proteomes" id="UP000777784">
    <property type="component" value="Unassembled WGS sequence"/>
</dbReference>
<keyword evidence="1" id="KW-0145">Chemotaxis</keyword>
<dbReference type="AlphaFoldDB" id="A0A948W7D1"/>
<dbReference type="EMBL" id="JAHJDP010000084">
    <property type="protein sequence ID" value="MBU2692110.1"/>
    <property type="molecule type" value="Genomic_DNA"/>
</dbReference>
<reference evidence="2" key="1">
    <citation type="submission" date="2021-05" db="EMBL/GenBank/DDBJ databases">
        <title>Energy efficiency and biological interactions define the core microbiome of deep oligotrophic groundwater.</title>
        <authorList>
            <person name="Mehrshad M."/>
            <person name="Lopez-Fernandez M."/>
            <person name="Bell E."/>
            <person name="Bernier-Latmani R."/>
            <person name="Bertilsson S."/>
            <person name="Dopson M."/>
        </authorList>
    </citation>
    <scope>NUCLEOTIDE SEQUENCE</scope>
    <source>
        <strain evidence="2">Modern_marine.mb.64</strain>
    </source>
</reference>
<dbReference type="InterPro" id="IPR028976">
    <property type="entry name" value="CheC-like_sf"/>
</dbReference>
<evidence type="ECO:0008006" key="4">
    <source>
        <dbReference type="Google" id="ProtNLM"/>
    </source>
</evidence>
<comment type="caution">
    <text evidence="2">The sequence shown here is derived from an EMBL/GenBank/DDBJ whole genome shotgun (WGS) entry which is preliminary data.</text>
</comment>